<accession>A0A5Q0C348</accession>
<name>A0A5Q0C348_9HYPH</name>
<dbReference type="PANTHER" id="PTHR12302">
    <property type="entry name" value="EBNA2 BINDING PROTEIN P100"/>
    <property type="match status" value="1"/>
</dbReference>
<dbReference type="Pfam" id="PF00565">
    <property type="entry name" value="SNase"/>
    <property type="match status" value="1"/>
</dbReference>
<dbReference type="AlphaFoldDB" id="A0A5Q0C348"/>
<dbReference type="InterPro" id="IPR016071">
    <property type="entry name" value="Staphylococal_nuclease_OB-fold"/>
</dbReference>
<gene>
    <name evidence="2" type="ORF">FZ934_07660</name>
</gene>
<protein>
    <submittedName>
        <fullName evidence="2">Thermonuclease family protein</fullName>
    </submittedName>
</protein>
<evidence type="ECO:0000259" key="1">
    <source>
        <dbReference type="PROSITE" id="PS50830"/>
    </source>
</evidence>
<dbReference type="SMART" id="SM00318">
    <property type="entry name" value="SNc"/>
    <property type="match status" value="1"/>
</dbReference>
<dbReference type="EMBL" id="CP043498">
    <property type="protein sequence ID" value="QFY60318.1"/>
    <property type="molecule type" value="Genomic_DNA"/>
</dbReference>
<keyword evidence="3" id="KW-1185">Reference proteome</keyword>
<evidence type="ECO:0000313" key="3">
    <source>
        <dbReference type="Proteomes" id="UP000326881"/>
    </source>
</evidence>
<proteinExistence type="predicted"/>
<dbReference type="Proteomes" id="UP000326881">
    <property type="component" value="Chromosome"/>
</dbReference>
<dbReference type="SUPFAM" id="SSF50199">
    <property type="entry name" value="Staphylococcal nuclease"/>
    <property type="match status" value="1"/>
</dbReference>
<dbReference type="RefSeq" id="WP_153270568.1">
    <property type="nucleotide sequence ID" value="NZ_CP043498.1"/>
</dbReference>
<feature type="domain" description="TNase-like" evidence="1">
    <location>
        <begin position="44"/>
        <end position="152"/>
    </location>
</feature>
<evidence type="ECO:0000313" key="2">
    <source>
        <dbReference type="EMBL" id="QFY60318.1"/>
    </source>
</evidence>
<dbReference type="PANTHER" id="PTHR12302:SF26">
    <property type="entry name" value="BLR1266 PROTEIN"/>
    <property type="match status" value="1"/>
</dbReference>
<dbReference type="PROSITE" id="PS50830">
    <property type="entry name" value="TNASE_3"/>
    <property type="match status" value="1"/>
</dbReference>
<reference evidence="2 3" key="1">
    <citation type="submission" date="2019-08" db="EMBL/GenBank/DDBJ databases">
        <title>Prosopis cineraria nodule microbiome.</title>
        <authorList>
            <person name="Ali R."/>
            <person name="Chaluvadi S.R."/>
            <person name="Wang X."/>
        </authorList>
    </citation>
    <scope>NUCLEOTIDE SEQUENCE [LARGE SCALE GENOMIC DNA]</scope>
    <source>
        <strain evidence="2 3">BG7</strain>
    </source>
</reference>
<dbReference type="KEGG" id="rgr:FZ934_07660"/>
<dbReference type="OrthoDB" id="9805504at2"/>
<organism evidence="2 3">
    <name type="scientific">Rhizobium grahamii</name>
    <dbReference type="NCBI Taxonomy" id="1120045"/>
    <lineage>
        <taxon>Bacteria</taxon>
        <taxon>Pseudomonadati</taxon>
        <taxon>Pseudomonadota</taxon>
        <taxon>Alphaproteobacteria</taxon>
        <taxon>Hyphomicrobiales</taxon>
        <taxon>Rhizobiaceae</taxon>
        <taxon>Rhizobium/Agrobacterium group</taxon>
        <taxon>Rhizobium</taxon>
    </lineage>
</organism>
<sequence>MARNFQVMRDGVVALALLAFLWLIAAKLNDEAQTAYTGRFHAADGDSLAIGDERMRLKNIDAPELSQTCERDGRPWACGRQAKEALQALVDARDAKCEGHERDRFKRLLVVCKAGGVDINAAMVRKGLAVAYGGYGPEEMQARAEKAGIWVGHFEMPRDVRDREHGARPEAGKLFAW</sequence>
<dbReference type="InterPro" id="IPR035437">
    <property type="entry name" value="SNase_OB-fold_sf"/>
</dbReference>
<dbReference type="Gene3D" id="2.40.50.90">
    <property type="match status" value="1"/>
</dbReference>